<dbReference type="Pfam" id="PF07484">
    <property type="entry name" value="Collar"/>
    <property type="match status" value="1"/>
</dbReference>
<evidence type="ECO:0000313" key="3">
    <source>
        <dbReference type="Proteomes" id="UP000093807"/>
    </source>
</evidence>
<evidence type="ECO:0000313" key="2">
    <source>
        <dbReference type="EMBL" id="OAZ02844.1"/>
    </source>
</evidence>
<dbReference type="AlphaFoldDB" id="A0A199XNB2"/>
<keyword evidence="3" id="KW-1185">Reference proteome</keyword>
<gene>
    <name evidence="2" type="ORF">FLB_28220</name>
</gene>
<dbReference type="InterPro" id="IPR011083">
    <property type="entry name" value="Phage_tail_collar_dom"/>
</dbReference>
<dbReference type="InterPro" id="IPR037053">
    <property type="entry name" value="Phage_tail_collar_dom_sf"/>
</dbReference>
<dbReference type="RefSeq" id="WP_064716562.1">
    <property type="nucleotide sequence ID" value="NZ_JMTM01000074.1"/>
</dbReference>
<protein>
    <submittedName>
        <fullName evidence="2">Phage tail collar domain protein</fullName>
    </submittedName>
</protein>
<sequence length="182" mass="18933">MFVDPYIGTVTIFGGNFAPLNWMFCQGQLLSINEYSTLYALIGTTYGGDGQNTFALPDLRGRRGIHYGQGPALPTYLIGESVGAEQTTLLSANLPMHNHGSPVLTGTPQGSTDTTGLATPNSSTVPAAGAPIYGSPEGIAMGPYSGTGVTVTAGNNMPVPTIAPYLAMNYIITVEGIFPSRN</sequence>
<dbReference type="SUPFAM" id="SSF88874">
    <property type="entry name" value="Receptor-binding domain of short tail fibre protein gp12"/>
    <property type="match status" value="1"/>
</dbReference>
<comment type="caution">
    <text evidence="2">The sequence shown here is derived from an EMBL/GenBank/DDBJ whole genome shotgun (WGS) entry which is preliminary data.</text>
</comment>
<name>A0A199XNB2_9FLAO</name>
<reference evidence="2 3" key="1">
    <citation type="submission" date="2016-06" db="EMBL/GenBank/DDBJ databases">
        <title>Draft genome sequence of Flavobacterium succinicans strain DD5b.</title>
        <authorList>
            <person name="Poehlein A."/>
            <person name="Daniel R."/>
            <person name="Simeonova D.D."/>
        </authorList>
    </citation>
    <scope>NUCLEOTIDE SEQUENCE [LARGE SCALE GENOMIC DNA]</scope>
    <source>
        <strain evidence="2 3">DD5b</strain>
    </source>
</reference>
<organism evidence="2 3">
    <name type="scientific">Flavobacterium succinicans</name>
    <dbReference type="NCBI Taxonomy" id="29536"/>
    <lineage>
        <taxon>Bacteria</taxon>
        <taxon>Pseudomonadati</taxon>
        <taxon>Bacteroidota</taxon>
        <taxon>Flavobacteriia</taxon>
        <taxon>Flavobacteriales</taxon>
        <taxon>Flavobacteriaceae</taxon>
        <taxon>Flavobacterium</taxon>
    </lineage>
</organism>
<dbReference type="EMBL" id="JMTM01000074">
    <property type="protein sequence ID" value="OAZ02844.1"/>
    <property type="molecule type" value="Genomic_DNA"/>
</dbReference>
<dbReference type="Gene3D" id="3.90.1340.10">
    <property type="entry name" value="Phage tail collar domain"/>
    <property type="match status" value="1"/>
</dbReference>
<evidence type="ECO:0000259" key="1">
    <source>
        <dbReference type="Pfam" id="PF07484"/>
    </source>
</evidence>
<dbReference type="Proteomes" id="UP000093807">
    <property type="component" value="Unassembled WGS sequence"/>
</dbReference>
<dbReference type="PATRIC" id="fig|29536.5.peg.2924"/>
<proteinExistence type="predicted"/>
<dbReference type="OrthoDB" id="9810174at2"/>
<feature type="domain" description="Phage tail collar" evidence="1">
    <location>
        <begin position="8"/>
        <end position="62"/>
    </location>
</feature>
<accession>A0A199XNB2</accession>